<feature type="domain" description="GtrA/DPMS transmembrane" evidence="7">
    <location>
        <begin position="309"/>
        <end position="437"/>
    </location>
</feature>
<evidence type="ECO:0000259" key="6">
    <source>
        <dbReference type="Pfam" id="PF00535"/>
    </source>
</evidence>
<feature type="domain" description="Glycosyltransferase 2-like" evidence="6">
    <location>
        <begin position="3"/>
        <end position="168"/>
    </location>
</feature>
<gene>
    <name evidence="8" type="ORF">A2765_00650</name>
</gene>
<dbReference type="AlphaFoldDB" id="A0A1F6DBV9"/>
<dbReference type="InterPro" id="IPR001173">
    <property type="entry name" value="Glyco_trans_2-like"/>
</dbReference>
<evidence type="ECO:0000259" key="7">
    <source>
        <dbReference type="Pfam" id="PF04138"/>
    </source>
</evidence>
<reference evidence="8 9" key="1">
    <citation type="journal article" date="2016" name="Nat. Commun.">
        <title>Thousands of microbial genomes shed light on interconnected biogeochemical processes in an aquifer system.</title>
        <authorList>
            <person name="Anantharaman K."/>
            <person name="Brown C.T."/>
            <person name="Hug L.A."/>
            <person name="Sharon I."/>
            <person name="Castelle C.J."/>
            <person name="Probst A.J."/>
            <person name="Thomas B.C."/>
            <person name="Singh A."/>
            <person name="Wilkins M.J."/>
            <person name="Karaoz U."/>
            <person name="Brodie E.L."/>
            <person name="Williams K.H."/>
            <person name="Hubbard S.S."/>
            <person name="Banfield J.F."/>
        </authorList>
    </citation>
    <scope>NUCLEOTIDE SEQUENCE [LARGE SCALE GENOMIC DNA]</scope>
</reference>
<dbReference type="Pfam" id="PF04138">
    <property type="entry name" value="GtrA_DPMS_TM"/>
    <property type="match status" value="1"/>
</dbReference>
<dbReference type="InterPro" id="IPR029044">
    <property type="entry name" value="Nucleotide-diphossugar_trans"/>
</dbReference>
<evidence type="ECO:0000256" key="2">
    <source>
        <dbReference type="ARBA" id="ARBA00022692"/>
    </source>
</evidence>
<dbReference type="Pfam" id="PF00535">
    <property type="entry name" value="Glycos_transf_2"/>
    <property type="match status" value="1"/>
</dbReference>
<evidence type="ECO:0008006" key="10">
    <source>
        <dbReference type="Google" id="ProtNLM"/>
    </source>
</evidence>
<evidence type="ECO:0000313" key="8">
    <source>
        <dbReference type="EMBL" id="OGG58875.1"/>
    </source>
</evidence>
<comment type="subcellular location">
    <subcellularLocation>
        <location evidence="1">Membrane</location>
        <topology evidence="1">Multi-pass membrane protein</topology>
    </subcellularLocation>
</comment>
<feature type="transmembrane region" description="Helical" evidence="5">
    <location>
        <begin position="410"/>
        <end position="432"/>
    </location>
</feature>
<evidence type="ECO:0000313" key="9">
    <source>
        <dbReference type="Proteomes" id="UP000176377"/>
    </source>
</evidence>
<dbReference type="Gene3D" id="3.90.550.10">
    <property type="entry name" value="Spore Coat Polysaccharide Biosynthesis Protein SpsA, Chain A"/>
    <property type="match status" value="1"/>
</dbReference>
<keyword evidence="2 5" id="KW-0812">Transmembrane</keyword>
<feature type="transmembrane region" description="Helical" evidence="5">
    <location>
        <begin position="340"/>
        <end position="364"/>
    </location>
</feature>
<evidence type="ECO:0000256" key="3">
    <source>
        <dbReference type="ARBA" id="ARBA00022989"/>
    </source>
</evidence>
<feature type="transmembrane region" description="Helical" evidence="5">
    <location>
        <begin position="276"/>
        <end position="299"/>
    </location>
</feature>
<evidence type="ECO:0000256" key="4">
    <source>
        <dbReference type="ARBA" id="ARBA00023136"/>
    </source>
</evidence>
<dbReference type="InterPro" id="IPR007267">
    <property type="entry name" value="GtrA_DPMS_TM"/>
</dbReference>
<comment type="caution">
    <text evidence="8">The sequence shown here is derived from an EMBL/GenBank/DDBJ whole genome shotgun (WGS) entry which is preliminary data.</text>
</comment>
<evidence type="ECO:0000256" key="5">
    <source>
        <dbReference type="SAM" id="Phobius"/>
    </source>
</evidence>
<evidence type="ECO:0000256" key="1">
    <source>
        <dbReference type="ARBA" id="ARBA00004141"/>
    </source>
</evidence>
<protein>
    <recommendedName>
        <fullName evidence="10">Glycosyltransferase 2-like domain-containing protein</fullName>
    </recommendedName>
</protein>
<keyword evidence="4 5" id="KW-0472">Membrane</keyword>
<feature type="transmembrane region" description="Helical" evidence="5">
    <location>
        <begin position="376"/>
        <end position="398"/>
    </location>
</feature>
<organism evidence="8 9">
    <name type="scientific">Candidatus Kaiserbacteria bacterium RIFCSPHIGHO2_01_FULL_56_24</name>
    <dbReference type="NCBI Taxonomy" id="1798487"/>
    <lineage>
        <taxon>Bacteria</taxon>
        <taxon>Candidatus Kaiseribacteriota</taxon>
    </lineage>
</organism>
<sequence>MISLVIPVYNFEEKLPASIDHLKAWLAARSDVLEVILVDDGSTDKTPMILRTIDLPMRVITLPSNQGKGAAVRAGILASKGDHVFFTDIDLPYDLSAVDTALERFGKGADIVCGSRHLSDSAFVATRRIERQLSSSLFAWLANTILLEPVADTQCGFKGLRADVARAIFRDLRSSGYIFDVEMLYLAQHKGSAVAFVPVTLINESSTSIHLLRDGAGMALALAKLYVRTRASLTRRDMYFIATLGLAIAVLLIPILQNLGALSLLVQRGFPMPLIIAALLIIIPTALVCGALGIALLPLHKHSAAEFSRYAVVGAFNTALNAAIFNSLLLISGVSQGPLVTFFALITFAVVISQSFFWNVFWTFDRAAPQDRRRQYARFFTITSATALVNLGIIHILINIVGAPAGMPPAIWANVALLFTIVTAIIGNFLGYKFLVFAK</sequence>
<dbReference type="PANTHER" id="PTHR10859:SF91">
    <property type="entry name" value="DOLICHYL-PHOSPHATE BETA-GLUCOSYLTRANSFERASE"/>
    <property type="match status" value="1"/>
</dbReference>
<feature type="transmembrane region" description="Helical" evidence="5">
    <location>
        <begin position="238"/>
        <end position="256"/>
    </location>
</feature>
<dbReference type="GO" id="GO:0016020">
    <property type="term" value="C:membrane"/>
    <property type="evidence" value="ECO:0007669"/>
    <property type="project" value="UniProtKB-SubCell"/>
</dbReference>
<accession>A0A1F6DBV9</accession>
<dbReference type="PANTHER" id="PTHR10859">
    <property type="entry name" value="GLYCOSYL TRANSFERASE"/>
    <property type="match status" value="1"/>
</dbReference>
<keyword evidence="3 5" id="KW-1133">Transmembrane helix</keyword>
<dbReference type="GO" id="GO:0006487">
    <property type="term" value="P:protein N-linked glycosylation"/>
    <property type="evidence" value="ECO:0007669"/>
    <property type="project" value="TreeGrafter"/>
</dbReference>
<dbReference type="SUPFAM" id="SSF53448">
    <property type="entry name" value="Nucleotide-diphospho-sugar transferases"/>
    <property type="match status" value="1"/>
</dbReference>
<dbReference type="Proteomes" id="UP000176377">
    <property type="component" value="Unassembled WGS sequence"/>
</dbReference>
<proteinExistence type="predicted"/>
<dbReference type="EMBL" id="MFLA01000026">
    <property type="protein sequence ID" value="OGG58875.1"/>
    <property type="molecule type" value="Genomic_DNA"/>
</dbReference>
<dbReference type="GO" id="GO:0000271">
    <property type="term" value="P:polysaccharide biosynthetic process"/>
    <property type="evidence" value="ECO:0007669"/>
    <property type="project" value="InterPro"/>
</dbReference>
<name>A0A1F6DBV9_9BACT</name>
<feature type="transmembrane region" description="Helical" evidence="5">
    <location>
        <begin position="311"/>
        <end position="334"/>
    </location>
</feature>